<dbReference type="PANTHER" id="PTHR33495">
    <property type="entry name" value="ANTI-SIGMA FACTOR ANTAGONIST TM_1081-RELATED-RELATED"/>
    <property type="match status" value="1"/>
</dbReference>
<reference evidence="2 3" key="1">
    <citation type="submission" date="2023-11" db="EMBL/GenBank/DDBJ databases">
        <title>Gilvimarinus fulvus sp. nov., isolated from the surface of Kelp.</title>
        <authorList>
            <person name="Sun Y.Y."/>
            <person name="Gong Y."/>
            <person name="Du Z.J."/>
        </authorList>
    </citation>
    <scope>NUCLEOTIDE SEQUENCE [LARGE SCALE GENOMIC DNA]</scope>
    <source>
        <strain evidence="2 3">SDUM040013</strain>
    </source>
</reference>
<organism evidence="2 3">
    <name type="scientific">Gilvimarinus gilvus</name>
    <dbReference type="NCBI Taxonomy" id="3058038"/>
    <lineage>
        <taxon>Bacteria</taxon>
        <taxon>Pseudomonadati</taxon>
        <taxon>Pseudomonadota</taxon>
        <taxon>Gammaproteobacteria</taxon>
        <taxon>Cellvibrionales</taxon>
        <taxon>Cellvibrionaceae</taxon>
        <taxon>Gilvimarinus</taxon>
    </lineage>
</organism>
<dbReference type="InterPro" id="IPR014557">
    <property type="entry name" value="UCP029548_STAS-type"/>
</dbReference>
<accession>A0ABU4RTC5</accession>
<evidence type="ECO:0000259" key="1">
    <source>
        <dbReference type="PROSITE" id="PS50801"/>
    </source>
</evidence>
<dbReference type="InterPro" id="IPR036513">
    <property type="entry name" value="STAS_dom_sf"/>
</dbReference>
<dbReference type="SUPFAM" id="SSF52091">
    <property type="entry name" value="SpoIIaa-like"/>
    <property type="match status" value="1"/>
</dbReference>
<dbReference type="PIRSF" id="PIRSF029548">
    <property type="entry name" value="UCP029548"/>
    <property type="match status" value="1"/>
</dbReference>
<feature type="domain" description="STAS" evidence="1">
    <location>
        <begin position="4"/>
        <end position="121"/>
    </location>
</feature>
<evidence type="ECO:0000313" key="3">
    <source>
        <dbReference type="Proteomes" id="UP001273505"/>
    </source>
</evidence>
<dbReference type="Pfam" id="PF01740">
    <property type="entry name" value="STAS"/>
    <property type="match status" value="1"/>
</dbReference>
<dbReference type="Gene3D" id="3.30.750.24">
    <property type="entry name" value="STAS domain"/>
    <property type="match status" value="1"/>
</dbReference>
<dbReference type="PROSITE" id="PS50801">
    <property type="entry name" value="STAS"/>
    <property type="match status" value="1"/>
</dbReference>
<evidence type="ECO:0000313" key="2">
    <source>
        <dbReference type="EMBL" id="MDX6848142.1"/>
    </source>
</evidence>
<dbReference type="Proteomes" id="UP001273505">
    <property type="component" value="Unassembled WGS sequence"/>
</dbReference>
<dbReference type="CDD" id="cd07043">
    <property type="entry name" value="STAS_anti-anti-sigma_factors"/>
    <property type="match status" value="1"/>
</dbReference>
<comment type="caution">
    <text evidence="2">The sequence shown here is derived from an EMBL/GenBank/DDBJ whole genome shotgun (WGS) entry which is preliminary data.</text>
</comment>
<name>A0ABU4RTC5_9GAMM</name>
<keyword evidence="3" id="KW-1185">Reference proteome</keyword>
<dbReference type="RefSeq" id="WP_302723155.1">
    <property type="nucleotide sequence ID" value="NZ_JAULRU010000583.1"/>
</dbReference>
<dbReference type="EMBL" id="JAXAFO010000002">
    <property type="protein sequence ID" value="MDX6848142.1"/>
    <property type="molecule type" value="Genomic_DNA"/>
</dbReference>
<dbReference type="InterPro" id="IPR002645">
    <property type="entry name" value="STAS_dom"/>
</dbReference>
<sequence length="164" mass="18157">MRPGQILVADHNGVYVIKMVGDVRLTLCMSFDQFIDNMFADKAFCEVLFDLSEAEAIDSTTLGLMAKISILGEERVGARPLIFSPNESINRILDTMGFADIFIIVNELEKPIGVTQALASAGEQAVDEAQVKTKVIEAHKMLMCLNKDNEKIFTDLVNMLEAEQ</sequence>
<dbReference type="PANTHER" id="PTHR33495:SF2">
    <property type="entry name" value="ANTI-SIGMA FACTOR ANTAGONIST TM_1081-RELATED"/>
    <property type="match status" value="1"/>
</dbReference>
<gene>
    <name evidence="2" type="ORF">SCD92_02145</name>
</gene>
<protein>
    <submittedName>
        <fullName evidence="2">STAS domain-containing protein</fullName>
    </submittedName>
</protein>
<proteinExistence type="predicted"/>